<protein>
    <recommendedName>
        <fullName evidence="6">Metallo-beta-lactamase domain-containing protein</fullName>
    </recommendedName>
</protein>
<dbReference type="STRING" id="1184151.AW736_23560"/>
<evidence type="ECO:0000313" key="8">
    <source>
        <dbReference type="Proteomes" id="UP000078486"/>
    </source>
</evidence>
<feature type="domain" description="Metallo-beta-lactamase" evidence="6">
    <location>
        <begin position="32"/>
        <end position="260"/>
    </location>
</feature>
<dbReference type="OrthoDB" id="333278at2"/>
<dbReference type="EMBL" id="LRRQ01000174">
    <property type="protein sequence ID" value="OAM87379.1"/>
    <property type="molecule type" value="Genomic_DNA"/>
</dbReference>
<gene>
    <name evidence="7" type="ORF">AW736_23560</name>
</gene>
<dbReference type="SMART" id="SM00849">
    <property type="entry name" value="Lactamase_B"/>
    <property type="match status" value="1"/>
</dbReference>
<comment type="cofactor">
    <cofactor evidence="1">
        <name>Zn(2+)</name>
        <dbReference type="ChEBI" id="CHEBI:29105"/>
    </cofactor>
</comment>
<evidence type="ECO:0000256" key="4">
    <source>
        <dbReference type="ARBA" id="ARBA00022801"/>
    </source>
</evidence>
<dbReference type="InterPro" id="IPR036866">
    <property type="entry name" value="RibonucZ/Hydroxyglut_hydro"/>
</dbReference>
<evidence type="ECO:0000256" key="5">
    <source>
        <dbReference type="ARBA" id="ARBA00022833"/>
    </source>
</evidence>
<dbReference type="InterPro" id="IPR051013">
    <property type="entry name" value="MBL_superfamily_lactonases"/>
</dbReference>
<evidence type="ECO:0000256" key="1">
    <source>
        <dbReference type="ARBA" id="ARBA00001947"/>
    </source>
</evidence>
<keyword evidence="4" id="KW-0378">Hydrolase</keyword>
<dbReference type="GO" id="GO:0046872">
    <property type="term" value="F:metal ion binding"/>
    <property type="evidence" value="ECO:0007669"/>
    <property type="project" value="UniProtKB-KW"/>
</dbReference>
<dbReference type="AlphaFoldDB" id="A0A178IE73"/>
<keyword evidence="3" id="KW-0479">Metal-binding</keyword>
<evidence type="ECO:0000313" key="7">
    <source>
        <dbReference type="EMBL" id="OAM87379.1"/>
    </source>
</evidence>
<sequence>MSNVEVRFFNGGYCRQLLALVDHRSWKFDRFYAVFLAVRHPDEGWVVIDTGYGDAFKQASRRLPWRLYRWLMLMRADASAAGTLAEAGIAADEVRHVVITHFHGDHIGGLKDFPSARFHYHENALRSLARLTECRQALSAFFPALLPGDFSKRARWITSERFAQDEEVPFMSHDLFGDGLIRLVHLPGHAPGHVGVLLKTEGRPIFYAADAFWRFCQIEKPGNLMLPAYAVQWNADAYDTTIAKLREVHQDGQWELIACHGAEAQQQVAGARTAERQVASNK</sequence>
<keyword evidence="8" id="KW-1185">Reference proteome</keyword>
<keyword evidence="5" id="KW-0862">Zinc</keyword>
<dbReference type="SUPFAM" id="SSF56281">
    <property type="entry name" value="Metallo-hydrolase/oxidoreductase"/>
    <property type="match status" value="1"/>
</dbReference>
<dbReference type="InterPro" id="IPR001279">
    <property type="entry name" value="Metallo-B-lactamas"/>
</dbReference>
<dbReference type="CDD" id="cd07730">
    <property type="entry name" value="metallo-hydrolase-like_MBL-fold"/>
    <property type="match status" value="1"/>
</dbReference>
<dbReference type="Proteomes" id="UP000078486">
    <property type="component" value="Unassembled WGS sequence"/>
</dbReference>
<dbReference type="RefSeq" id="WP_068772753.1">
    <property type="nucleotide sequence ID" value="NZ_CP109796.1"/>
</dbReference>
<reference evidence="7 8" key="1">
    <citation type="submission" date="2016-01" db="EMBL/GenBank/DDBJ databases">
        <title>High potential of lignocellulose degradation of a new Verrucomicrobia species.</title>
        <authorList>
            <person name="Wang Y."/>
            <person name="Shi Y."/>
            <person name="Qiu Z."/>
            <person name="Liu S."/>
            <person name="Yang H."/>
        </authorList>
    </citation>
    <scope>NUCLEOTIDE SEQUENCE [LARGE SCALE GENOMIC DNA]</scope>
    <source>
        <strain evidence="7 8">TSB47</strain>
    </source>
</reference>
<evidence type="ECO:0000259" key="6">
    <source>
        <dbReference type="SMART" id="SM00849"/>
    </source>
</evidence>
<dbReference type="Pfam" id="PF00753">
    <property type="entry name" value="Lactamase_B"/>
    <property type="match status" value="1"/>
</dbReference>
<dbReference type="Gene3D" id="3.60.15.10">
    <property type="entry name" value="Ribonuclease Z/Hydroxyacylglutathione hydrolase-like"/>
    <property type="match status" value="1"/>
</dbReference>
<comment type="caution">
    <text evidence="7">The sequence shown here is derived from an EMBL/GenBank/DDBJ whole genome shotgun (WGS) entry which is preliminary data.</text>
</comment>
<proteinExistence type="inferred from homology"/>
<dbReference type="PANTHER" id="PTHR42978">
    <property type="entry name" value="QUORUM-QUENCHING LACTONASE YTNP-RELATED-RELATED"/>
    <property type="match status" value="1"/>
</dbReference>
<dbReference type="PANTHER" id="PTHR42978:SF2">
    <property type="entry name" value="102 KBASES UNSTABLE REGION: FROM 1 TO 119443"/>
    <property type="match status" value="1"/>
</dbReference>
<name>A0A178IE73_9BACT</name>
<evidence type="ECO:0000256" key="2">
    <source>
        <dbReference type="ARBA" id="ARBA00007749"/>
    </source>
</evidence>
<comment type="similarity">
    <text evidence="2">Belongs to the metallo-beta-lactamase superfamily.</text>
</comment>
<dbReference type="GO" id="GO:0016787">
    <property type="term" value="F:hydrolase activity"/>
    <property type="evidence" value="ECO:0007669"/>
    <property type="project" value="UniProtKB-KW"/>
</dbReference>
<accession>A0A178IE73</accession>
<evidence type="ECO:0000256" key="3">
    <source>
        <dbReference type="ARBA" id="ARBA00022723"/>
    </source>
</evidence>
<organism evidence="7 8">
    <name type="scientific">Termitidicoccus mucosus</name>
    <dbReference type="NCBI Taxonomy" id="1184151"/>
    <lineage>
        <taxon>Bacteria</taxon>
        <taxon>Pseudomonadati</taxon>
        <taxon>Verrucomicrobiota</taxon>
        <taxon>Opitutia</taxon>
        <taxon>Opitutales</taxon>
        <taxon>Opitutaceae</taxon>
        <taxon>Termitidicoccus</taxon>
    </lineage>
</organism>